<gene>
    <name evidence="3" type="ORF">HBR001_LOCUS5656</name>
</gene>
<feature type="compositionally biased region" description="Polar residues" evidence="1">
    <location>
        <begin position="52"/>
        <end position="66"/>
    </location>
</feature>
<dbReference type="EMBL" id="CANTFL010001182">
    <property type="protein sequence ID" value="CAI5732863.1"/>
    <property type="molecule type" value="Genomic_DNA"/>
</dbReference>
<evidence type="ECO:0000256" key="2">
    <source>
        <dbReference type="SAM" id="SignalP"/>
    </source>
</evidence>
<name>A0AAV0U9Y2_HYABA</name>
<accession>A0AAV0U9Y2</accession>
<keyword evidence="4" id="KW-1185">Reference proteome</keyword>
<proteinExistence type="predicted"/>
<evidence type="ECO:0000256" key="1">
    <source>
        <dbReference type="SAM" id="MobiDB-lite"/>
    </source>
</evidence>
<reference evidence="3" key="1">
    <citation type="submission" date="2022-12" db="EMBL/GenBank/DDBJ databases">
        <authorList>
            <person name="Webb A."/>
        </authorList>
    </citation>
    <scope>NUCLEOTIDE SEQUENCE</scope>
    <source>
        <strain evidence="3">Hp1</strain>
    </source>
</reference>
<feature type="chain" id="PRO_5043931234" description="RxLR effector candidate protein" evidence="2">
    <location>
        <begin position="23"/>
        <end position="333"/>
    </location>
</feature>
<feature type="signal peptide" evidence="2">
    <location>
        <begin position="1"/>
        <end position="22"/>
    </location>
</feature>
<keyword evidence="2" id="KW-0732">Signal</keyword>
<evidence type="ECO:0000313" key="3">
    <source>
        <dbReference type="EMBL" id="CAI5732863.1"/>
    </source>
</evidence>
<protein>
    <recommendedName>
        <fullName evidence="5">RxLR effector candidate protein</fullName>
    </recommendedName>
</protein>
<organism evidence="3 4">
    <name type="scientific">Hyaloperonospora brassicae</name>
    <name type="common">Brassica downy mildew</name>
    <name type="synonym">Peronospora brassicae</name>
    <dbReference type="NCBI Taxonomy" id="162125"/>
    <lineage>
        <taxon>Eukaryota</taxon>
        <taxon>Sar</taxon>
        <taxon>Stramenopiles</taxon>
        <taxon>Oomycota</taxon>
        <taxon>Peronosporomycetes</taxon>
        <taxon>Peronosporales</taxon>
        <taxon>Peronosporaceae</taxon>
        <taxon>Hyaloperonospora</taxon>
    </lineage>
</organism>
<feature type="region of interest" description="Disordered" evidence="1">
    <location>
        <begin position="40"/>
        <end position="70"/>
    </location>
</feature>
<dbReference type="Proteomes" id="UP001162031">
    <property type="component" value="Unassembled WGS sequence"/>
</dbReference>
<evidence type="ECO:0008006" key="5">
    <source>
        <dbReference type="Google" id="ProtNLM"/>
    </source>
</evidence>
<sequence>MRSRCLLLVAFGTLLASLPTDGKLAGSPARNATVTRIDEAEPIQDISPPQAPLNNARTVSSANSPSRLKDTVVDATSRTEINREERMEWTIAEKALAPIVNFIHALDLKLKQLGWDAETLARTKSFWDLATSKGTMDVNDFAQLVIQNARMHSSDSYVYDEEVIKVLLSMKSQQDVANLLVSLHGMKGFKDHAVRLLRVQVLQSFAFRTDMSKVWTELKLSPKEVFELLDLKSGKLPVSAQSLVVEWYKYVKVCQKDAKLFALDNKAAEDLLFQGWNVPDAERDEFMEKIAYFARVTRSPLVVYGEGIQAGSKRLKEEQAQLAQMAKTAKNEE</sequence>
<comment type="caution">
    <text evidence="3">The sequence shown here is derived from an EMBL/GenBank/DDBJ whole genome shotgun (WGS) entry which is preliminary data.</text>
</comment>
<dbReference type="AlphaFoldDB" id="A0AAV0U9Y2"/>
<evidence type="ECO:0000313" key="4">
    <source>
        <dbReference type="Proteomes" id="UP001162031"/>
    </source>
</evidence>